<dbReference type="PANTHER" id="PTHR43685:SF11">
    <property type="entry name" value="GLYCOSYLTRANSFERASE TAGX-RELATED"/>
    <property type="match status" value="1"/>
</dbReference>
<keyword evidence="1" id="KW-1003">Cell membrane</keyword>
<evidence type="ECO:0000256" key="1">
    <source>
        <dbReference type="ARBA" id="ARBA00022519"/>
    </source>
</evidence>
<dbReference type="Gene3D" id="3.90.550.10">
    <property type="entry name" value="Spore Coat Polysaccharide Biosynthesis Protein SpsA, Chain A"/>
    <property type="match status" value="1"/>
</dbReference>
<keyword evidence="1" id="KW-0997">Cell inner membrane</keyword>
<dbReference type="PANTHER" id="PTHR43685">
    <property type="entry name" value="GLYCOSYLTRANSFERASE"/>
    <property type="match status" value="1"/>
</dbReference>
<evidence type="ECO:0000313" key="4">
    <source>
        <dbReference type="Proteomes" id="UP000218102"/>
    </source>
</evidence>
<evidence type="ECO:0000259" key="2">
    <source>
        <dbReference type="Pfam" id="PF00535"/>
    </source>
</evidence>
<evidence type="ECO:0000313" key="3">
    <source>
        <dbReference type="EMBL" id="PBJ95981.1"/>
    </source>
</evidence>
<organism evidence="3 4">
    <name type="scientific">Pseudomonas plecoglossicida</name>
    <dbReference type="NCBI Taxonomy" id="70775"/>
    <lineage>
        <taxon>Bacteria</taxon>
        <taxon>Pseudomonadati</taxon>
        <taxon>Pseudomonadota</taxon>
        <taxon>Gammaproteobacteria</taxon>
        <taxon>Pseudomonadales</taxon>
        <taxon>Pseudomonadaceae</taxon>
        <taxon>Pseudomonas</taxon>
    </lineage>
</organism>
<sequence length="334" mass="37786">MCMEFTMVAMLKPLVSIVIPVFNGANYLEQAVASALQQTYENVEVIVVNDGSSDGGSTERVARKFGSAIRYYDKPNGGVASALNFAIQKMEGRYFSWLSHDDVYRLDKIERQMAYLCNHDLDDVVVYSDYDIFSDDDIDRSVTVRMPAISPRYFRYWITASSQLHGCSLLIPRAVFDKVGGFDESLRTTQDYELWFRMSRYFEFRYLPGVAVAARSHARQDTRKLTAIVQAETSRLYGDFVRQLGSDDIPPDPTAACSYLSLASSLWQRGFRDAALRAETLAISAGAARRAVILRRLLAKLLLLARALARKVISPRHRQSLQAICKEILFRDGR</sequence>
<dbReference type="InterPro" id="IPR050834">
    <property type="entry name" value="Glycosyltransf_2"/>
</dbReference>
<reference evidence="3 4" key="1">
    <citation type="submission" date="2017-09" db="EMBL/GenBank/DDBJ databases">
        <authorList>
            <person name="Ehlers B."/>
            <person name="Leendertz F.H."/>
        </authorList>
    </citation>
    <scope>NUCLEOTIDE SEQUENCE [LARGE SCALE GENOMIC DNA]</scope>
    <source>
        <strain evidence="3 4">DJ-1</strain>
    </source>
</reference>
<keyword evidence="3" id="KW-0808">Transferase</keyword>
<keyword evidence="1" id="KW-0472">Membrane</keyword>
<dbReference type="SUPFAM" id="SSF53448">
    <property type="entry name" value="Nucleotide-diphospho-sugar transferases"/>
    <property type="match status" value="1"/>
</dbReference>
<dbReference type="EMBL" id="NTME01000007">
    <property type="protein sequence ID" value="PBJ95981.1"/>
    <property type="molecule type" value="Genomic_DNA"/>
</dbReference>
<dbReference type="Pfam" id="PF00535">
    <property type="entry name" value="Glycos_transf_2"/>
    <property type="match status" value="1"/>
</dbReference>
<accession>A0A2A3M859</accession>
<dbReference type="GO" id="GO:0016740">
    <property type="term" value="F:transferase activity"/>
    <property type="evidence" value="ECO:0007669"/>
    <property type="project" value="UniProtKB-KW"/>
</dbReference>
<feature type="domain" description="Glycosyltransferase 2-like" evidence="2">
    <location>
        <begin position="16"/>
        <end position="178"/>
    </location>
</feature>
<proteinExistence type="predicted"/>
<dbReference type="InterPro" id="IPR029044">
    <property type="entry name" value="Nucleotide-diphossugar_trans"/>
</dbReference>
<name>A0A2A3M859_PSEDL</name>
<dbReference type="InterPro" id="IPR001173">
    <property type="entry name" value="Glyco_trans_2-like"/>
</dbReference>
<gene>
    <name evidence="3" type="ORF">CMV24_09130</name>
</gene>
<protein>
    <submittedName>
        <fullName evidence="3">Glycosyl transferase</fullName>
    </submittedName>
</protein>
<comment type="caution">
    <text evidence="3">The sequence shown here is derived from an EMBL/GenBank/DDBJ whole genome shotgun (WGS) entry which is preliminary data.</text>
</comment>
<dbReference type="Proteomes" id="UP000218102">
    <property type="component" value="Unassembled WGS sequence"/>
</dbReference>
<dbReference type="AlphaFoldDB" id="A0A2A3M859"/>